<sequence length="95" mass="10650">MFARVTPYKMKPGSQAAATEILNGLKDRIKALPGQHRFINVLNDETGEGYIVAFTDFEEPSPETAEKIKALWGQFSEFLVDTPQPSTYSVVVNWD</sequence>
<keyword evidence="2" id="KW-1185">Reference proteome</keyword>
<accession>A0A1M5S486</accession>
<protein>
    <recommendedName>
        <fullName evidence="3">Antibiotic biosynthesis monooxygenase</fullName>
    </recommendedName>
</protein>
<evidence type="ECO:0000313" key="2">
    <source>
        <dbReference type="Proteomes" id="UP000184211"/>
    </source>
</evidence>
<reference evidence="2" key="1">
    <citation type="submission" date="2016-11" db="EMBL/GenBank/DDBJ databases">
        <authorList>
            <person name="Varghese N."/>
            <person name="Submissions S."/>
        </authorList>
    </citation>
    <scope>NUCLEOTIDE SEQUENCE [LARGE SCALE GENOMIC DNA]</scope>
    <source>
        <strain evidence="2">DSM 28223</strain>
    </source>
</reference>
<gene>
    <name evidence="1" type="ORF">SAMN04488044_2382</name>
</gene>
<name>A0A1M5S486_9RHOB</name>
<dbReference type="OrthoDB" id="7107824at2"/>
<organism evidence="1 2">
    <name type="scientific">Cognatishimia maritima</name>
    <dbReference type="NCBI Taxonomy" id="870908"/>
    <lineage>
        <taxon>Bacteria</taxon>
        <taxon>Pseudomonadati</taxon>
        <taxon>Pseudomonadota</taxon>
        <taxon>Alphaproteobacteria</taxon>
        <taxon>Rhodobacterales</taxon>
        <taxon>Paracoccaceae</taxon>
        <taxon>Cognatishimia</taxon>
    </lineage>
</organism>
<dbReference type="AlphaFoldDB" id="A0A1M5S486"/>
<dbReference type="EMBL" id="FQWM01000004">
    <property type="protein sequence ID" value="SHH33265.1"/>
    <property type="molecule type" value="Genomic_DNA"/>
</dbReference>
<evidence type="ECO:0000313" key="1">
    <source>
        <dbReference type="EMBL" id="SHH33265.1"/>
    </source>
</evidence>
<proteinExistence type="predicted"/>
<evidence type="ECO:0008006" key="3">
    <source>
        <dbReference type="Google" id="ProtNLM"/>
    </source>
</evidence>
<dbReference type="Proteomes" id="UP000184211">
    <property type="component" value="Unassembled WGS sequence"/>
</dbReference>
<dbReference type="RefSeq" id="WP_072793247.1">
    <property type="nucleotide sequence ID" value="NZ_FQWM01000004.1"/>
</dbReference>